<keyword evidence="4" id="KW-1185">Reference proteome</keyword>
<feature type="region of interest" description="Disordered" evidence="1">
    <location>
        <begin position="1"/>
        <end position="20"/>
    </location>
</feature>
<sequence length="123" mass="14201">MNKRVASRRPKTVQSVAQEIQPARLKQMRSRSRSLQEEIHVLECAIVAAPHAMRRQRMATKDVLPAPEPMYVKKALRSPQRIPLHLRKAAKRRRLALLLEFGIVVTSLIAALGWMKQWFGWTI</sequence>
<comment type="caution">
    <text evidence="3">The sequence shown here is derived from an EMBL/GenBank/DDBJ whole genome shotgun (WGS) entry which is preliminary data.</text>
</comment>
<evidence type="ECO:0000313" key="4">
    <source>
        <dbReference type="Proteomes" id="UP000295662"/>
    </source>
</evidence>
<keyword evidence="2" id="KW-0812">Transmembrane</keyword>
<dbReference type="OrthoDB" id="9842874at2"/>
<keyword evidence="2" id="KW-1133">Transmembrane helix</keyword>
<dbReference type="RefSeq" id="WP_133796407.1">
    <property type="nucleotide sequence ID" value="NZ_SOCA01000007.1"/>
</dbReference>
<organism evidence="3 4">
    <name type="scientific">Prosthecobacter fusiformis</name>
    <dbReference type="NCBI Taxonomy" id="48464"/>
    <lineage>
        <taxon>Bacteria</taxon>
        <taxon>Pseudomonadati</taxon>
        <taxon>Verrucomicrobiota</taxon>
        <taxon>Verrucomicrobiia</taxon>
        <taxon>Verrucomicrobiales</taxon>
        <taxon>Verrucomicrobiaceae</taxon>
        <taxon>Prosthecobacter</taxon>
    </lineage>
</organism>
<name>A0A4V3FEI9_9BACT</name>
<accession>A0A4V3FEI9</accession>
<reference evidence="3 4" key="1">
    <citation type="submission" date="2019-03" db="EMBL/GenBank/DDBJ databases">
        <title>Genomic Encyclopedia of Archaeal and Bacterial Type Strains, Phase II (KMG-II): from individual species to whole genera.</title>
        <authorList>
            <person name="Goeker M."/>
        </authorList>
    </citation>
    <scope>NUCLEOTIDE SEQUENCE [LARGE SCALE GENOMIC DNA]</scope>
    <source>
        <strain evidence="3 4">ATCC 25309</strain>
    </source>
</reference>
<evidence type="ECO:0000256" key="1">
    <source>
        <dbReference type="SAM" id="MobiDB-lite"/>
    </source>
</evidence>
<feature type="transmembrane region" description="Helical" evidence="2">
    <location>
        <begin position="95"/>
        <end position="115"/>
    </location>
</feature>
<proteinExistence type="predicted"/>
<evidence type="ECO:0000256" key="2">
    <source>
        <dbReference type="SAM" id="Phobius"/>
    </source>
</evidence>
<evidence type="ECO:0000313" key="3">
    <source>
        <dbReference type="EMBL" id="TDU67183.1"/>
    </source>
</evidence>
<dbReference type="Proteomes" id="UP000295662">
    <property type="component" value="Unassembled WGS sequence"/>
</dbReference>
<gene>
    <name evidence="3" type="ORF">EI77_03384</name>
</gene>
<dbReference type="AlphaFoldDB" id="A0A4V3FEI9"/>
<protein>
    <submittedName>
        <fullName evidence="3">Uncharacterized protein</fullName>
    </submittedName>
</protein>
<feature type="compositionally biased region" description="Basic residues" evidence="1">
    <location>
        <begin position="1"/>
        <end position="11"/>
    </location>
</feature>
<dbReference type="EMBL" id="SOCA01000007">
    <property type="protein sequence ID" value="TDU67183.1"/>
    <property type="molecule type" value="Genomic_DNA"/>
</dbReference>
<keyword evidence="2" id="KW-0472">Membrane</keyword>